<evidence type="ECO:0000256" key="8">
    <source>
        <dbReference type="ARBA" id="ARBA00023054"/>
    </source>
</evidence>
<dbReference type="InterPro" id="IPR006569">
    <property type="entry name" value="CID_dom"/>
</dbReference>
<dbReference type="InterPro" id="IPR008942">
    <property type="entry name" value="ENTH_VHS"/>
</dbReference>
<feature type="compositionally biased region" description="Pro residues" evidence="15">
    <location>
        <begin position="1646"/>
        <end position="1658"/>
    </location>
</feature>
<evidence type="ECO:0000256" key="15">
    <source>
        <dbReference type="SAM" id="MobiDB-lite"/>
    </source>
</evidence>
<dbReference type="Gene3D" id="1.25.40.90">
    <property type="match status" value="1"/>
</dbReference>
<dbReference type="SUPFAM" id="SSF48464">
    <property type="entry name" value="ENTH/VHS domain"/>
    <property type="match status" value="1"/>
</dbReference>
<feature type="compositionally biased region" description="Basic residues" evidence="15">
    <location>
        <begin position="397"/>
        <end position="407"/>
    </location>
</feature>
<evidence type="ECO:0000259" key="16">
    <source>
        <dbReference type="PROSITE" id="PS51391"/>
    </source>
</evidence>
<feature type="region of interest" description="Disordered" evidence="15">
    <location>
        <begin position="2004"/>
        <end position="2028"/>
    </location>
</feature>
<dbReference type="Pfam" id="PF20845">
    <property type="entry name" value="Pcf11_helical"/>
    <property type="match status" value="1"/>
</dbReference>
<comment type="subunit">
    <text evidence="11">Associates with the phosphorylated CTD domain of POLR2A /RNA polymerase II.</text>
</comment>
<feature type="compositionally biased region" description="Pro residues" evidence="15">
    <location>
        <begin position="924"/>
        <end position="939"/>
    </location>
</feature>
<evidence type="ECO:0000256" key="12">
    <source>
        <dbReference type="ARBA" id="ARBA00068814"/>
    </source>
</evidence>
<feature type="region of interest" description="Disordered" evidence="15">
    <location>
        <begin position="1641"/>
        <end position="1671"/>
    </location>
</feature>
<evidence type="ECO:0000256" key="13">
    <source>
        <dbReference type="ARBA" id="ARBA00083113"/>
    </source>
</evidence>
<dbReference type="FunFam" id="1.25.40.90:FF:000015">
    <property type="entry name" value="Pre-mRNA cleavage complex 2 protein Pcf11"/>
    <property type="match status" value="1"/>
</dbReference>
<dbReference type="PANTHER" id="PTHR15921:SF3">
    <property type="entry name" value="PRE-MRNA CLEAVAGE COMPLEX 2 PROTEIN PCF11"/>
    <property type="match status" value="1"/>
</dbReference>
<dbReference type="CDD" id="cd16982">
    <property type="entry name" value="CID_Pcf11"/>
    <property type="match status" value="1"/>
</dbReference>
<comment type="subcellular location">
    <subcellularLocation>
        <location evidence="1">Nucleus</location>
    </subcellularLocation>
</comment>
<evidence type="ECO:0000256" key="3">
    <source>
        <dbReference type="ARBA" id="ARBA00022499"/>
    </source>
</evidence>
<keyword evidence="18" id="KW-1185">Reference proteome</keyword>
<gene>
    <name evidence="17" type="ORF">O3M35_004697</name>
</gene>
<feature type="compositionally biased region" description="Polar residues" evidence="15">
    <location>
        <begin position="549"/>
        <end position="561"/>
    </location>
</feature>
<feature type="compositionally biased region" description="Basic and acidic residues" evidence="15">
    <location>
        <begin position="419"/>
        <end position="432"/>
    </location>
</feature>
<keyword evidence="8 14" id="KW-0175">Coiled coil</keyword>
<dbReference type="GO" id="GO:0006369">
    <property type="term" value="P:termination of RNA polymerase II transcription"/>
    <property type="evidence" value="ECO:0007669"/>
    <property type="project" value="InterPro"/>
</dbReference>
<feature type="region of interest" description="Disordered" evidence="15">
    <location>
        <begin position="1129"/>
        <end position="1194"/>
    </location>
</feature>
<dbReference type="Pfam" id="PF21936">
    <property type="entry name" value="Pcf11_C"/>
    <property type="match status" value="1"/>
</dbReference>
<feature type="compositionally biased region" description="Basic and acidic residues" evidence="15">
    <location>
        <begin position="384"/>
        <end position="396"/>
    </location>
</feature>
<feature type="region of interest" description="Disordered" evidence="15">
    <location>
        <begin position="840"/>
        <end position="983"/>
    </location>
</feature>
<comment type="function">
    <text evidence="10">Component of pre-mRNA cleavage complex II, which promotes transcription termination by RNA polymerase II.</text>
</comment>
<evidence type="ECO:0000256" key="6">
    <source>
        <dbReference type="ARBA" id="ARBA00022843"/>
    </source>
</evidence>
<evidence type="ECO:0000256" key="11">
    <source>
        <dbReference type="ARBA" id="ARBA00063659"/>
    </source>
</evidence>
<feature type="compositionally biased region" description="Basic residues" evidence="15">
    <location>
        <begin position="266"/>
        <end position="283"/>
    </location>
</feature>
<dbReference type="InterPro" id="IPR048830">
    <property type="entry name" value="PCF11_helical"/>
</dbReference>
<keyword evidence="9" id="KW-0539">Nucleus</keyword>
<dbReference type="GO" id="GO:0005737">
    <property type="term" value="C:cytoplasm"/>
    <property type="evidence" value="ECO:0007669"/>
    <property type="project" value="TreeGrafter"/>
</dbReference>
<feature type="compositionally biased region" description="Basic and acidic residues" evidence="15">
    <location>
        <begin position="2004"/>
        <end position="2027"/>
    </location>
</feature>
<feature type="compositionally biased region" description="Pro residues" evidence="15">
    <location>
        <begin position="998"/>
        <end position="1008"/>
    </location>
</feature>
<accession>A0AAW1CM93</accession>
<comment type="caution">
    <text evidence="17">The sequence shown here is derived from an EMBL/GenBank/DDBJ whole genome shotgun (WGS) entry which is preliminary data.</text>
</comment>
<reference evidence="17 18" key="1">
    <citation type="submission" date="2022-12" db="EMBL/GenBank/DDBJ databases">
        <title>Chromosome-level genome assembly of true bugs.</title>
        <authorList>
            <person name="Ma L."/>
            <person name="Li H."/>
        </authorList>
    </citation>
    <scope>NUCLEOTIDE SEQUENCE [LARGE SCALE GENOMIC DNA]</scope>
    <source>
        <strain evidence="17">Lab_2022b</strain>
    </source>
</reference>
<keyword evidence="4" id="KW-0597">Phosphoprotein</keyword>
<keyword evidence="6" id="KW-0832">Ubl conjugation</keyword>
<dbReference type="SMART" id="SM00582">
    <property type="entry name" value="RPR"/>
    <property type="match status" value="1"/>
</dbReference>
<dbReference type="InterPro" id="IPR054127">
    <property type="entry name" value="Pcf11_C"/>
</dbReference>
<feature type="compositionally biased region" description="Polar residues" evidence="15">
    <location>
        <begin position="1162"/>
        <end position="1173"/>
    </location>
</feature>
<name>A0AAW1CM93_9HEMI</name>
<dbReference type="GO" id="GO:0031124">
    <property type="term" value="P:mRNA 3'-end processing"/>
    <property type="evidence" value="ECO:0007669"/>
    <property type="project" value="InterPro"/>
</dbReference>
<evidence type="ECO:0000313" key="18">
    <source>
        <dbReference type="Proteomes" id="UP001461498"/>
    </source>
</evidence>
<keyword evidence="2" id="KW-0488">Methylation</keyword>
<feature type="region of interest" description="Disordered" evidence="15">
    <location>
        <begin position="995"/>
        <end position="1015"/>
    </location>
</feature>
<keyword evidence="5" id="KW-0507">mRNA processing</keyword>
<dbReference type="GO" id="GO:0000993">
    <property type="term" value="F:RNA polymerase II complex binding"/>
    <property type="evidence" value="ECO:0007669"/>
    <property type="project" value="InterPro"/>
</dbReference>
<feature type="coiled-coil region" evidence="14">
    <location>
        <begin position="189"/>
        <end position="234"/>
    </location>
</feature>
<dbReference type="PROSITE" id="PS51391">
    <property type="entry name" value="CID"/>
    <property type="match status" value="1"/>
</dbReference>
<feature type="compositionally biased region" description="Polar residues" evidence="15">
    <location>
        <begin position="851"/>
        <end position="864"/>
    </location>
</feature>
<evidence type="ECO:0000256" key="4">
    <source>
        <dbReference type="ARBA" id="ARBA00022553"/>
    </source>
</evidence>
<organism evidence="17 18">
    <name type="scientific">Rhynocoris fuscipes</name>
    <dbReference type="NCBI Taxonomy" id="488301"/>
    <lineage>
        <taxon>Eukaryota</taxon>
        <taxon>Metazoa</taxon>
        <taxon>Ecdysozoa</taxon>
        <taxon>Arthropoda</taxon>
        <taxon>Hexapoda</taxon>
        <taxon>Insecta</taxon>
        <taxon>Pterygota</taxon>
        <taxon>Neoptera</taxon>
        <taxon>Paraneoptera</taxon>
        <taxon>Hemiptera</taxon>
        <taxon>Heteroptera</taxon>
        <taxon>Panheteroptera</taxon>
        <taxon>Cimicomorpha</taxon>
        <taxon>Reduviidae</taxon>
        <taxon>Harpactorinae</taxon>
        <taxon>Harpactorini</taxon>
        <taxon>Rhynocoris</taxon>
    </lineage>
</organism>
<evidence type="ECO:0000256" key="1">
    <source>
        <dbReference type="ARBA" id="ARBA00004123"/>
    </source>
</evidence>
<evidence type="ECO:0000313" key="17">
    <source>
        <dbReference type="EMBL" id="KAK9497364.1"/>
    </source>
</evidence>
<dbReference type="EMBL" id="JAPXFL010000015">
    <property type="protein sequence ID" value="KAK9497364.1"/>
    <property type="molecule type" value="Genomic_DNA"/>
</dbReference>
<feature type="compositionally biased region" description="Low complexity" evidence="15">
    <location>
        <begin position="940"/>
        <end position="983"/>
    </location>
</feature>
<feature type="compositionally biased region" description="Low complexity" evidence="15">
    <location>
        <begin position="881"/>
        <end position="921"/>
    </location>
</feature>
<dbReference type="InterPro" id="IPR047415">
    <property type="entry name" value="Pcf11_CID"/>
</dbReference>
<dbReference type="Proteomes" id="UP001461498">
    <property type="component" value="Unassembled WGS sequence"/>
</dbReference>
<evidence type="ECO:0000256" key="5">
    <source>
        <dbReference type="ARBA" id="ARBA00022664"/>
    </source>
</evidence>
<feature type="compositionally biased region" description="Basic and acidic residues" evidence="15">
    <location>
        <begin position="358"/>
        <end position="376"/>
    </location>
</feature>
<feature type="region of interest" description="Disordered" evidence="15">
    <location>
        <begin position="2145"/>
        <end position="2177"/>
    </location>
</feature>
<keyword evidence="7" id="KW-0007">Acetylation</keyword>
<evidence type="ECO:0000256" key="2">
    <source>
        <dbReference type="ARBA" id="ARBA00022481"/>
    </source>
</evidence>
<keyword evidence="3" id="KW-1017">Isopeptide bond</keyword>
<dbReference type="GO" id="GO:0003729">
    <property type="term" value="F:mRNA binding"/>
    <property type="evidence" value="ECO:0007669"/>
    <property type="project" value="InterPro"/>
</dbReference>
<dbReference type="InterPro" id="IPR045154">
    <property type="entry name" value="PCF11-like"/>
</dbReference>
<feature type="region of interest" description="Disordered" evidence="15">
    <location>
        <begin position="547"/>
        <end position="570"/>
    </location>
</feature>
<evidence type="ECO:0000256" key="10">
    <source>
        <dbReference type="ARBA" id="ARBA00057101"/>
    </source>
</evidence>
<feature type="region of interest" description="Disordered" evidence="15">
    <location>
        <begin position="251"/>
        <end position="491"/>
    </location>
</feature>
<dbReference type="GO" id="GO:0005849">
    <property type="term" value="C:mRNA cleavage factor complex"/>
    <property type="evidence" value="ECO:0007669"/>
    <property type="project" value="TreeGrafter"/>
</dbReference>
<dbReference type="PANTHER" id="PTHR15921">
    <property type="entry name" value="PRE-MRNA CLEAVAGE COMPLEX II"/>
    <property type="match status" value="1"/>
</dbReference>
<feature type="compositionally biased region" description="Polar residues" evidence="15">
    <location>
        <begin position="335"/>
        <end position="349"/>
    </location>
</feature>
<evidence type="ECO:0000256" key="7">
    <source>
        <dbReference type="ARBA" id="ARBA00022990"/>
    </source>
</evidence>
<feature type="region of interest" description="Disordered" evidence="15">
    <location>
        <begin position="1385"/>
        <end position="1414"/>
    </location>
</feature>
<sequence>MKAVTPKDVADEYTSSLADLTINSKPLINMLTMLAEDYLHHAYIIVKVVENHILKVRSEVKLPVLYLIDSIVKNVGKDYLHFFTQNIVTIFCSVFEKVDERVRSQMFKLRLTWNDIFPQNKLLALDVRVNAIDPAWPITARSGRIHVNPKFLQGVHVDLIEPIFSPSTSGPSTSTIAETPQINDGIIREELLKQQKELLELQKRKVELELLQTKAILEEQQKKLENQAAVFISEQPEVKASKPALISSVVQVSPPRQQHSLQPRHNSPRHIQHQRHQTPRHQAQRNQVQRNDPRHLQRHHIPRRSPVRHTPSSPQRYSPTRHTSPRHSPAKYSPQHANINAVNSTSTVKIKSHKTGYRLRDPRIRRNRDKGSESRNKVQAGHTGTKELLKQEIKKERKDKKSHKRPKERQSSRSSSKTTQEKLENPDKKSPELPDSLVNKKRLDKYDKEFRTKLSSEEPPPPGVDIVTEDHVSQSDVEELPIVQKESENLEEIRKQTEEIEFVDEDEEIALQTATSLNLEEVDKKSTSATTNFPSININSKISSLSSSATNKIDQNRPSTSGKEKSETINISTKKESGIKQKSKGAVDTFSPITKETDYIITPEKSLSPFKSLDDERTPPRVYEPIAGPSNANFETSTPVVVKTLGIFDPTSTSIDPNANIIVCEETVVTSSNFNDEDYRLFPSIDKTRTNEEDKGKKIDLLFGGKDVDLRVATPVKGSSKVQADSSAELDENPKLDKKFTGELAITDDVVSLFTETNTPENVTLNFVTSTSENSPKSPKILSKSCKIDIENEELINLETKESRILNFPKVPSPFRSHSSINVSTTSTTIRLPSSYITPLSSNTTTTTTTARPPSSYITPLSSNTTTTTTTTARPPSSYITPLSSNTTTTTTATRPPSSYITPLSSNSTTLTTTATTSITLKPALPPIPQKPPTPPQPPTTTVVPSSSSTSTTTTTAITETIEQSTTTTTTTSSSSSVQPAITTTSSSIVELLQPLPAKTPSPPPPPIISKDDVAEGSSWANYKRNKIDDLEKISPKRDSYKNSSKKEKLNRSKFFIDDELDDIPGDESNENGERNASANCSLIIKEAEHQLSTGNITFSQYNRMLKEVIAINEERKLQEVLLRDNIEATNQQKSPEKSAEKSAAIPVETSSSDVTEKRVTPSPNSGPETTNTDESEKKNESKRKSERKTVMRKRPLMVITLDGPKRIKSLYPTEPSTNLNSNGFMFERTRPITLWPTRPSVGRVSPCQISQSMPNNNNNNNNNQLQMNLRSCNNNVSQLGPSRYYWTAQPSSGFYDNGPNFRFGGHSSCGPGVPNSQRLGVHCAANGMAHNSLNMNMNNGPLSMSNGPHLQNIRGPPGTLHNCITHPSQQHQCQTTNSNSYLLRQNQNQPSGSYPQSSTSPPLSNRKDLPPADPHVLEMIEKDSVRWIEIDGVVTEVRFYGETAVVLTGWSEAREVYFQDGVRRLIIDNREQYALSFNDPYRDIIIDKKVYKVRLGAPTRELFIDGLYYEVPFGGPPIQIMLDGRIRMVQLTGPMPKVKIGDRPRNDLLVGKINLIVDARKMFPIYLDAKPQKFEVNGYPYILRFVEALRTVVINGRPFKFEYGGSPVPIYFRGERHFLRLSVLPDDVIPGYVNIVNMEGGRLPSPAPRSTTPPPKMPQSTAWWTGGDDSAAGNEKSLELLTSLMPTTTANMTLQSYTIEQPTQPASAAEDSQGTQTFGNVNVGELFQKLVASGIVPPVAEKTDKPNETKDTIEEVDFSKPETLKTKKQPGLISRLYSGIQCSSCGVRFPPEHTVKYSQHLDWHFRQNRRDRMSYKVARSRRWNYDVSDWIQFQEIEDDDDKIVSWFELQDKNRDETQENSLIDEPTAPANSEGAKGSCIICHDEFELFFHHDKEEWHFRNAILNEEKYYHPQCYQEFLENRANEQELSGELLDESNSFFVPADDLNNSTNCKVEKDDSSDEVEIVSVEKDMFDIDSSKASNNQNPSGDIFDLLFSEDSNKIMSNDKENKDNTKKEDEANKEENLENKAISSINDEYRNESDDDILDIEVLEQKVELYEIPDDEDDDKITYIPTKKRKRSLSEDDDELFDYTSVQIKTEKVDSIPKINLTKTTSKVVSSIDGNNELGDAVPIVLPKNKIKINISSKHLPPPQRIESPKTPESSSSEEEIPSPASIKPKLTGKTLIINKPINKGTDLSSLCCIM</sequence>
<feature type="compositionally biased region" description="Polar residues" evidence="15">
    <location>
        <begin position="310"/>
        <end position="322"/>
    </location>
</feature>
<protein>
    <recommendedName>
        <fullName evidence="12">Pre-mRNA cleavage complex 2 protein Pcf11</fullName>
    </recommendedName>
    <alternativeName>
        <fullName evidence="13">Pre-mRNA cleavage complex II protein Pcf11</fullName>
    </alternativeName>
</protein>
<dbReference type="Pfam" id="PF04818">
    <property type="entry name" value="CID"/>
    <property type="match status" value="1"/>
</dbReference>
<feature type="compositionally biased region" description="Basic and acidic residues" evidence="15">
    <location>
        <begin position="444"/>
        <end position="456"/>
    </location>
</feature>
<evidence type="ECO:0000256" key="14">
    <source>
        <dbReference type="SAM" id="Coils"/>
    </source>
</evidence>
<feature type="compositionally biased region" description="Polar residues" evidence="15">
    <location>
        <begin position="1385"/>
        <end position="1404"/>
    </location>
</feature>
<feature type="compositionally biased region" description="Basic residues" evidence="15">
    <location>
        <begin position="296"/>
        <end position="307"/>
    </location>
</feature>
<feature type="compositionally biased region" description="Basic and acidic residues" evidence="15">
    <location>
        <begin position="1175"/>
        <end position="1190"/>
    </location>
</feature>
<evidence type="ECO:0000256" key="9">
    <source>
        <dbReference type="ARBA" id="ARBA00023242"/>
    </source>
</evidence>
<feature type="compositionally biased region" description="Polar residues" evidence="15">
    <location>
        <begin position="251"/>
        <end position="265"/>
    </location>
</feature>
<feature type="domain" description="CID" evidence="16">
    <location>
        <begin position="5"/>
        <end position="133"/>
    </location>
</feature>
<proteinExistence type="predicted"/>